<comment type="caution">
    <text evidence="3">The sequence shown here is derived from an EMBL/GenBank/DDBJ whole genome shotgun (WGS) entry which is preliminary data.</text>
</comment>
<reference evidence="3 4" key="1">
    <citation type="submission" date="2024-08" db="EMBL/GenBank/DDBJ databases">
        <title>Whole-genome sequencing of halo(alkali)philic microorganisms from hypersaline lakes.</title>
        <authorList>
            <person name="Sorokin D.Y."/>
            <person name="Merkel A.Y."/>
            <person name="Messina E."/>
            <person name="Yakimov M."/>
        </authorList>
    </citation>
    <scope>NUCLEOTIDE SEQUENCE [LARGE SCALE GENOMIC DNA]</scope>
    <source>
        <strain evidence="3 4">AB-hyl4</strain>
    </source>
</reference>
<protein>
    <submittedName>
        <fullName evidence="3">Uncharacterized protein</fullName>
    </submittedName>
</protein>
<dbReference type="Proteomes" id="UP001575105">
    <property type="component" value="Unassembled WGS sequence"/>
</dbReference>
<keyword evidence="2" id="KW-0812">Transmembrane</keyword>
<proteinExistence type="predicted"/>
<gene>
    <name evidence="3" type="ORF">ACERK3_09595</name>
</gene>
<feature type="compositionally biased region" description="Low complexity" evidence="1">
    <location>
        <begin position="113"/>
        <end position="123"/>
    </location>
</feature>
<evidence type="ECO:0000313" key="3">
    <source>
        <dbReference type="EMBL" id="MFA9478548.1"/>
    </source>
</evidence>
<keyword evidence="2" id="KW-0472">Membrane</keyword>
<evidence type="ECO:0000313" key="4">
    <source>
        <dbReference type="Proteomes" id="UP001575105"/>
    </source>
</evidence>
<accession>A0ABV4U6G6</accession>
<evidence type="ECO:0000256" key="2">
    <source>
        <dbReference type="SAM" id="Phobius"/>
    </source>
</evidence>
<evidence type="ECO:0000256" key="1">
    <source>
        <dbReference type="SAM" id="MobiDB-lite"/>
    </source>
</evidence>
<keyword evidence="2" id="KW-1133">Transmembrane helix</keyword>
<keyword evidence="4" id="KW-1185">Reference proteome</keyword>
<feature type="region of interest" description="Disordered" evidence="1">
    <location>
        <begin position="89"/>
        <end position="123"/>
    </location>
</feature>
<dbReference type="RefSeq" id="WP_425345474.1">
    <property type="nucleotide sequence ID" value="NZ_JBGUBD010000005.1"/>
</dbReference>
<dbReference type="EMBL" id="JBGUBD010000005">
    <property type="protein sequence ID" value="MFA9478548.1"/>
    <property type="molecule type" value="Genomic_DNA"/>
</dbReference>
<feature type="transmembrane region" description="Helical" evidence="2">
    <location>
        <begin position="131"/>
        <end position="150"/>
    </location>
</feature>
<name>A0ABV4U6G6_9BACT</name>
<sequence>MKCPSCGQVLRAAFVRAGAVTDCARCAHRYRIKDSQIARKVLATPGGGEAGGGQGTLLPGAKELASMAGARLRVDDDGNVIGLSGLSEMMRHEGVGTPRRRSADDAPPPPGRPARTPLPTATTRLTGPRSLYMIACTLCLGLVVVGVALWHASSVAPGRAGAGAGQADLPMIMAVRLSHEPWERPGEPYDRSQQAGRAADGVRLIDTNLGMPINGQPMLSASVVTSRPDVVSRARVHVSLIDQTGMEVARTRADVAMIARDQRYRLLLPVPTDLTQSWLDLRVSSRVEVLDSVEDGRLMEGAVAMPMTNASVRGLRLLAANTETVSMRRTLFLITAMDEGGYPIMRWRAMWNRPSAPDQPIECQIIIPTLPDTPVDRWDVQMVGQPMRPERDAEHEAAEGSEP</sequence>
<organism evidence="3 4">
    <name type="scientific">Natronomicrosphaera hydrolytica</name>
    <dbReference type="NCBI Taxonomy" id="3242702"/>
    <lineage>
        <taxon>Bacteria</taxon>
        <taxon>Pseudomonadati</taxon>
        <taxon>Planctomycetota</taxon>
        <taxon>Phycisphaerae</taxon>
        <taxon>Phycisphaerales</taxon>
        <taxon>Phycisphaeraceae</taxon>
        <taxon>Natronomicrosphaera</taxon>
    </lineage>
</organism>